<evidence type="ECO:0000259" key="6">
    <source>
        <dbReference type="Pfam" id="PF00291"/>
    </source>
</evidence>
<evidence type="ECO:0000256" key="2">
    <source>
        <dbReference type="ARBA" id="ARBA00008639"/>
    </source>
</evidence>
<dbReference type="Proteomes" id="UP000239007">
    <property type="component" value="Unassembled WGS sequence"/>
</dbReference>
<dbReference type="Pfam" id="PF00291">
    <property type="entry name" value="PALP"/>
    <property type="match status" value="1"/>
</dbReference>
<feature type="domain" description="Tryptophan synthase beta chain-like PALP" evidence="6">
    <location>
        <begin position="9"/>
        <end position="287"/>
    </location>
</feature>
<name>A0A2S7V0U7_9GAMM</name>
<evidence type="ECO:0000256" key="4">
    <source>
        <dbReference type="PIRSR" id="PIRSR006278-1"/>
    </source>
</evidence>
<feature type="active site" description="Nucleophile" evidence="4">
    <location>
        <position position="72"/>
    </location>
</feature>
<reference evidence="7 8" key="1">
    <citation type="submission" date="2016-12" db="EMBL/GenBank/DDBJ databases">
        <title>Diversity of luminous bacteria.</title>
        <authorList>
            <person name="Yoshizawa S."/>
            <person name="Kogure K."/>
        </authorList>
    </citation>
    <scope>NUCLEOTIDE SEQUENCE [LARGE SCALE GENOMIC DNA]</scope>
    <source>
        <strain evidence="7 8">SA4-48</strain>
    </source>
</reference>
<dbReference type="InterPro" id="IPR001926">
    <property type="entry name" value="TrpB-like_PALP"/>
</dbReference>
<dbReference type="AlphaFoldDB" id="A0A2S7V0U7"/>
<evidence type="ECO:0000313" key="7">
    <source>
        <dbReference type="EMBL" id="PQJ55161.1"/>
    </source>
</evidence>
<sequence length="301" mass="33598">MNTQIFSSTKNTPLTQVSYQLSPERVIHFQMKRDDLIDPQISGNKWRKLKFNFKQLDQTQYKGIASFGGAFSNHIAALSAAGKQTGIATIGFIRTHEIDLNNPTLSLAKQSGMQLIALSREEYRKRHDVEFINQLQRAHPDYYFVPEGGSNQLAALGLAELVGELKQQSITADKHIIACAIGSGGTISGMLDAFEDMQFIGIAVVKDIPLLTELKQKYGERLTIISDNLFGGYGKTTDELNAFCLDFHQQTEIPIEPIYTGKLMHTLMNRFDELVSDDKSLLAIHTGGLQGIKGLSYRHQY</sequence>
<evidence type="ECO:0000313" key="8">
    <source>
        <dbReference type="Proteomes" id="UP000239007"/>
    </source>
</evidence>
<evidence type="ECO:0000256" key="3">
    <source>
        <dbReference type="ARBA" id="ARBA00022898"/>
    </source>
</evidence>
<dbReference type="InterPro" id="IPR027278">
    <property type="entry name" value="ACCD_DCysDesulf"/>
</dbReference>
<evidence type="ECO:0000256" key="1">
    <source>
        <dbReference type="ARBA" id="ARBA00001933"/>
    </source>
</evidence>
<dbReference type="GO" id="GO:0019148">
    <property type="term" value="F:D-cysteine desulfhydrase activity"/>
    <property type="evidence" value="ECO:0007669"/>
    <property type="project" value="TreeGrafter"/>
</dbReference>
<dbReference type="PIRSF" id="PIRSF006278">
    <property type="entry name" value="ACCD_DCysDesulf"/>
    <property type="match status" value="1"/>
</dbReference>
<comment type="caution">
    <text evidence="7">The sequence shown here is derived from an EMBL/GenBank/DDBJ whole genome shotgun (WGS) entry which is preliminary data.</text>
</comment>
<dbReference type="EMBL" id="MSCH01000003">
    <property type="protein sequence ID" value="PQJ55161.1"/>
    <property type="molecule type" value="Genomic_DNA"/>
</dbReference>
<dbReference type="PANTHER" id="PTHR43780:SF2">
    <property type="entry name" value="1-AMINOCYCLOPROPANE-1-CARBOXYLATE DEAMINASE-RELATED"/>
    <property type="match status" value="1"/>
</dbReference>
<organism evidence="7 8">
    <name type="scientific">Psychrosphaera saromensis</name>
    <dbReference type="NCBI Taxonomy" id="716813"/>
    <lineage>
        <taxon>Bacteria</taxon>
        <taxon>Pseudomonadati</taxon>
        <taxon>Pseudomonadota</taxon>
        <taxon>Gammaproteobacteria</taxon>
        <taxon>Alteromonadales</taxon>
        <taxon>Pseudoalteromonadaceae</taxon>
        <taxon>Psychrosphaera</taxon>
    </lineage>
</organism>
<protein>
    <recommendedName>
        <fullName evidence="6">Tryptophan synthase beta chain-like PALP domain-containing protein</fullName>
    </recommendedName>
</protein>
<comment type="cofactor">
    <cofactor evidence="1">
        <name>pyridoxal 5'-phosphate</name>
        <dbReference type="ChEBI" id="CHEBI:597326"/>
    </cofactor>
</comment>
<dbReference type="Gene3D" id="3.40.50.1100">
    <property type="match status" value="2"/>
</dbReference>
<comment type="similarity">
    <text evidence="2">Belongs to the ACC deaminase/D-cysteine desulfhydrase family.</text>
</comment>
<accession>A0A2S7V0U7</accession>
<keyword evidence="3 5" id="KW-0663">Pyridoxal phosphate</keyword>
<evidence type="ECO:0000256" key="5">
    <source>
        <dbReference type="PIRSR" id="PIRSR006278-2"/>
    </source>
</evidence>
<proteinExistence type="inferred from homology"/>
<dbReference type="PANTHER" id="PTHR43780">
    <property type="entry name" value="1-AMINOCYCLOPROPANE-1-CARBOXYLATE DEAMINASE-RELATED"/>
    <property type="match status" value="1"/>
</dbReference>
<dbReference type="InterPro" id="IPR036052">
    <property type="entry name" value="TrpB-like_PALP_sf"/>
</dbReference>
<keyword evidence="8" id="KW-1185">Reference proteome</keyword>
<feature type="modified residue" description="N6-(pyridoxal phosphate)lysine" evidence="5">
    <location>
        <position position="45"/>
    </location>
</feature>
<dbReference type="SUPFAM" id="SSF53686">
    <property type="entry name" value="Tryptophan synthase beta subunit-like PLP-dependent enzymes"/>
    <property type="match status" value="1"/>
</dbReference>
<gene>
    <name evidence="7" type="ORF">BTO11_04985</name>
</gene>